<dbReference type="EMBL" id="CM047900">
    <property type="protein sequence ID" value="KAJ0098704.1"/>
    <property type="molecule type" value="Genomic_DNA"/>
</dbReference>
<reference evidence="2" key="1">
    <citation type="journal article" date="2023" name="G3 (Bethesda)">
        <title>Genome assembly and association tests identify interacting loci associated with vigor, precocity, and sex in interspecific pistachio rootstocks.</title>
        <authorList>
            <person name="Palmer W."/>
            <person name="Jacygrad E."/>
            <person name="Sagayaradj S."/>
            <person name="Cavanaugh K."/>
            <person name="Han R."/>
            <person name="Bertier L."/>
            <person name="Beede B."/>
            <person name="Kafkas S."/>
            <person name="Golino D."/>
            <person name="Preece J."/>
            <person name="Michelmore R."/>
        </authorList>
    </citation>
    <scope>NUCLEOTIDE SEQUENCE [LARGE SCALE GENOMIC DNA]</scope>
</reference>
<dbReference type="Proteomes" id="UP001164250">
    <property type="component" value="Chromosome 4"/>
</dbReference>
<keyword evidence="2" id="KW-1185">Reference proteome</keyword>
<evidence type="ECO:0000313" key="1">
    <source>
        <dbReference type="EMBL" id="KAJ0098704.1"/>
    </source>
</evidence>
<protein>
    <submittedName>
        <fullName evidence="1">Uncharacterized protein</fullName>
    </submittedName>
</protein>
<accession>A0ACC1BIP2</accession>
<comment type="caution">
    <text evidence="1">The sequence shown here is derived from an EMBL/GenBank/DDBJ whole genome shotgun (WGS) entry which is preliminary data.</text>
</comment>
<name>A0ACC1BIP2_9ROSI</name>
<sequence>MKATKLSLLTTTLSAIKSLSHSDLAAAALFMDPPPPQTSGKLRLMCSYGGHIVPMPFKKSLYYSGGDTRIISVPTSSTATVSAFLAHIAATLRVSYPFTLKYQLPLHDLDSLISLSTDDDLQIFLEEFQRLSDFPEPTRIRLFLFGLKQSELKTTQCGLTHPKTESWFVDALKGAKMMQKGDIGFGGEGQIQSEGSNGNGSSGGLCGQESMVLETTSSYGSTSSSVSLSNLPPIKACGDESLTFFQDNRAKLPSAESTASDINSPGSAISYAQTGTYQDHIVPIASMENKVSFNAFESWDTKIREPVSEMPSHKTVQAYAYPLSSQLDQLQGQQMQFVQMGSHYVSQNPTAVVPVASYYPVHNTLSHQQQQQLQYLPNQSYPVYVVLAGETPKYESSVQYGSKETLSVVSGRPPLHPNSTLISPQVAYKDVTATPPVPEFVSPVYRTTQVGNAPIHANCNENKQQNVVVSQTHNQPQLIDLASGETANYCDEYDDDPARSQIYKTQPLPPSLPSQYQTMKASALLLSEALSQLHLDNVNQ</sequence>
<proteinExistence type="predicted"/>
<gene>
    <name evidence="1" type="ORF">Patl1_21407</name>
</gene>
<organism evidence="1 2">
    <name type="scientific">Pistacia atlantica</name>
    <dbReference type="NCBI Taxonomy" id="434234"/>
    <lineage>
        <taxon>Eukaryota</taxon>
        <taxon>Viridiplantae</taxon>
        <taxon>Streptophyta</taxon>
        <taxon>Embryophyta</taxon>
        <taxon>Tracheophyta</taxon>
        <taxon>Spermatophyta</taxon>
        <taxon>Magnoliopsida</taxon>
        <taxon>eudicotyledons</taxon>
        <taxon>Gunneridae</taxon>
        <taxon>Pentapetalae</taxon>
        <taxon>rosids</taxon>
        <taxon>malvids</taxon>
        <taxon>Sapindales</taxon>
        <taxon>Anacardiaceae</taxon>
        <taxon>Pistacia</taxon>
    </lineage>
</organism>
<evidence type="ECO:0000313" key="2">
    <source>
        <dbReference type="Proteomes" id="UP001164250"/>
    </source>
</evidence>